<proteinExistence type="inferred from homology"/>
<dbReference type="GO" id="GO:0016740">
    <property type="term" value="F:transferase activity"/>
    <property type="evidence" value="ECO:0007669"/>
    <property type="project" value="UniProtKB-KW"/>
</dbReference>
<dbReference type="Proteomes" id="UP001597213">
    <property type="component" value="Unassembled WGS sequence"/>
</dbReference>
<reference evidence="11" key="1">
    <citation type="journal article" date="2019" name="Int. J. Syst. Evol. Microbiol.">
        <title>The Global Catalogue of Microorganisms (GCM) 10K type strain sequencing project: providing services to taxonomists for standard genome sequencing and annotation.</title>
        <authorList>
            <consortium name="The Broad Institute Genomics Platform"/>
            <consortium name="The Broad Institute Genome Sequencing Center for Infectious Disease"/>
            <person name="Wu L."/>
            <person name="Ma J."/>
        </authorList>
    </citation>
    <scope>NUCLEOTIDE SEQUENCE [LARGE SCALE GENOMIC DNA]</scope>
    <source>
        <strain evidence="11">CCUG 56029</strain>
    </source>
</reference>
<feature type="active site" description="Proton donor/acceptor" evidence="7">
    <location>
        <position position="134"/>
    </location>
</feature>
<dbReference type="InterPro" id="IPR005490">
    <property type="entry name" value="LD_TPept_cat_dom"/>
</dbReference>
<sequence>MRRAVLLCVVLAVAMPVAAAGYTRAMRSHSGTAPGMAPAAEQADRIIVDKPARLMRLTRGDKVIRSYAISLGGAPTGHKIRAGDERTPEGLYRIDWRNAGSIAHLSMHISYPEPRDVAAAKARGDDPGGAIMIHGMLNGWGWIGGAHRLVDWTNGCIAVTNAEMREIWALVPDGTPIEIRGQDI</sequence>
<accession>A0ABW4R6X9</accession>
<evidence type="ECO:0000259" key="9">
    <source>
        <dbReference type="PROSITE" id="PS52029"/>
    </source>
</evidence>
<gene>
    <name evidence="10" type="ORF">ACFSCT_09590</name>
</gene>
<keyword evidence="11" id="KW-1185">Reference proteome</keyword>
<keyword evidence="5 7" id="KW-0573">Peptidoglycan synthesis</keyword>
<evidence type="ECO:0000313" key="11">
    <source>
        <dbReference type="Proteomes" id="UP001597213"/>
    </source>
</evidence>
<dbReference type="PANTHER" id="PTHR36699:SF1">
    <property type="entry name" value="L,D-TRANSPEPTIDASE YAFK-RELATED"/>
    <property type="match status" value="1"/>
</dbReference>
<dbReference type="Pfam" id="PF03734">
    <property type="entry name" value="YkuD"/>
    <property type="match status" value="1"/>
</dbReference>
<dbReference type="RefSeq" id="WP_379142254.1">
    <property type="nucleotide sequence ID" value="NZ_JBHUEN010000022.1"/>
</dbReference>
<dbReference type="EMBL" id="JBHUEN010000022">
    <property type="protein sequence ID" value="MFD1881968.1"/>
    <property type="molecule type" value="Genomic_DNA"/>
</dbReference>
<comment type="caution">
    <text evidence="10">The sequence shown here is derived from an EMBL/GenBank/DDBJ whole genome shotgun (WGS) entry which is preliminary data.</text>
</comment>
<evidence type="ECO:0000256" key="4">
    <source>
        <dbReference type="ARBA" id="ARBA00022960"/>
    </source>
</evidence>
<evidence type="ECO:0000256" key="3">
    <source>
        <dbReference type="ARBA" id="ARBA00022679"/>
    </source>
</evidence>
<evidence type="ECO:0000313" key="10">
    <source>
        <dbReference type="EMBL" id="MFD1881968.1"/>
    </source>
</evidence>
<feature type="chain" id="PRO_5046951741" evidence="8">
    <location>
        <begin position="20"/>
        <end position="184"/>
    </location>
</feature>
<keyword evidence="6 7" id="KW-0961">Cell wall biogenesis/degradation</keyword>
<evidence type="ECO:0000256" key="8">
    <source>
        <dbReference type="SAM" id="SignalP"/>
    </source>
</evidence>
<evidence type="ECO:0000256" key="7">
    <source>
        <dbReference type="PROSITE-ProRule" id="PRU01373"/>
    </source>
</evidence>
<evidence type="ECO:0000256" key="1">
    <source>
        <dbReference type="ARBA" id="ARBA00004752"/>
    </source>
</evidence>
<organism evidence="10 11">
    <name type="scientific">Paracoccus pacificus</name>
    <dbReference type="NCBI Taxonomy" id="1463598"/>
    <lineage>
        <taxon>Bacteria</taxon>
        <taxon>Pseudomonadati</taxon>
        <taxon>Pseudomonadota</taxon>
        <taxon>Alphaproteobacteria</taxon>
        <taxon>Rhodobacterales</taxon>
        <taxon>Paracoccaceae</taxon>
        <taxon>Paracoccus</taxon>
    </lineage>
</organism>
<dbReference type="InterPro" id="IPR038063">
    <property type="entry name" value="Transpep_catalytic_dom"/>
</dbReference>
<feature type="signal peptide" evidence="8">
    <location>
        <begin position="1"/>
        <end position="19"/>
    </location>
</feature>
<keyword evidence="4 7" id="KW-0133">Cell shape</keyword>
<keyword evidence="8" id="KW-0732">Signal</keyword>
<dbReference type="SUPFAM" id="SSF141523">
    <property type="entry name" value="L,D-transpeptidase catalytic domain-like"/>
    <property type="match status" value="1"/>
</dbReference>
<evidence type="ECO:0000256" key="2">
    <source>
        <dbReference type="ARBA" id="ARBA00005992"/>
    </source>
</evidence>
<dbReference type="PROSITE" id="PS52029">
    <property type="entry name" value="LD_TPASE"/>
    <property type="match status" value="1"/>
</dbReference>
<evidence type="ECO:0000256" key="6">
    <source>
        <dbReference type="ARBA" id="ARBA00023316"/>
    </source>
</evidence>
<evidence type="ECO:0000256" key="5">
    <source>
        <dbReference type="ARBA" id="ARBA00022984"/>
    </source>
</evidence>
<feature type="active site" description="Nucleophile" evidence="7">
    <location>
        <position position="156"/>
    </location>
</feature>
<comment type="pathway">
    <text evidence="1 7">Cell wall biogenesis; peptidoglycan biosynthesis.</text>
</comment>
<name>A0ABW4R6X9_9RHOB</name>
<feature type="domain" description="L,D-TPase catalytic" evidence="9">
    <location>
        <begin position="44"/>
        <end position="180"/>
    </location>
</feature>
<dbReference type="Gene3D" id="2.40.440.10">
    <property type="entry name" value="L,D-transpeptidase catalytic domain-like"/>
    <property type="match status" value="1"/>
</dbReference>
<keyword evidence="3 10" id="KW-0808">Transferase</keyword>
<dbReference type="PANTHER" id="PTHR36699">
    <property type="entry name" value="LD-TRANSPEPTIDASE"/>
    <property type="match status" value="1"/>
</dbReference>
<protein>
    <submittedName>
        <fullName evidence="10">Murein L,D-transpeptidase family protein</fullName>
        <ecNumber evidence="10">2.-.-.-</ecNumber>
    </submittedName>
</protein>
<dbReference type="EC" id="2.-.-.-" evidence="10"/>
<dbReference type="CDD" id="cd16913">
    <property type="entry name" value="YkuD_like"/>
    <property type="match status" value="1"/>
</dbReference>
<comment type="similarity">
    <text evidence="2">Belongs to the YkuD family.</text>
</comment>